<evidence type="ECO:0000256" key="1">
    <source>
        <dbReference type="SAM" id="MobiDB-lite"/>
    </source>
</evidence>
<feature type="region of interest" description="Disordered" evidence="1">
    <location>
        <begin position="225"/>
        <end position="245"/>
    </location>
</feature>
<proteinExistence type="predicted"/>
<evidence type="ECO:0000313" key="2">
    <source>
        <dbReference type="EMBL" id="MQM19550.1"/>
    </source>
</evidence>
<evidence type="ECO:0000313" key="3">
    <source>
        <dbReference type="Proteomes" id="UP000652761"/>
    </source>
</evidence>
<organism evidence="2 3">
    <name type="scientific">Colocasia esculenta</name>
    <name type="common">Wild taro</name>
    <name type="synonym">Arum esculentum</name>
    <dbReference type="NCBI Taxonomy" id="4460"/>
    <lineage>
        <taxon>Eukaryota</taxon>
        <taxon>Viridiplantae</taxon>
        <taxon>Streptophyta</taxon>
        <taxon>Embryophyta</taxon>
        <taxon>Tracheophyta</taxon>
        <taxon>Spermatophyta</taxon>
        <taxon>Magnoliopsida</taxon>
        <taxon>Liliopsida</taxon>
        <taxon>Araceae</taxon>
        <taxon>Aroideae</taxon>
        <taxon>Colocasieae</taxon>
        <taxon>Colocasia</taxon>
    </lineage>
</organism>
<name>A0A843XK99_COLES</name>
<protein>
    <submittedName>
        <fullName evidence="2">Uncharacterized protein</fullName>
    </submittedName>
</protein>
<dbReference type="Proteomes" id="UP000652761">
    <property type="component" value="Unassembled WGS sequence"/>
</dbReference>
<dbReference type="AlphaFoldDB" id="A0A843XK99"/>
<keyword evidence="3" id="KW-1185">Reference proteome</keyword>
<sequence>MCVAGSVTPSVVTSSVGSPRFRGEPDTWVCSGFVPVQWYRQGLVVFLNTLILEESCRPTEGKMAGTAACESFALLVGGTDTSCRHWSPTSPFPVPHSSEPRPGSLEVPGMGLRSCGLQAVVMADRRDWGGGGDDPEESTQRMIERIWESLTEIQMRMDQTVEEAAQWAAVLERTSQARQSQSQAGGSGSFRLPQQSQGISKGKAPSGASLSGIAKWGKQIKKFFQGGGRDRGRQQGFQQGGFQQGRGYRGARRVLIATPWDVAFWLPLFWHVVCMRATCCARGGRADVDRRIATGNRVVT</sequence>
<feature type="region of interest" description="Disordered" evidence="1">
    <location>
        <begin position="177"/>
        <end position="206"/>
    </location>
</feature>
<accession>A0A843XK99</accession>
<comment type="caution">
    <text evidence="2">The sequence shown here is derived from an EMBL/GenBank/DDBJ whole genome shotgun (WGS) entry which is preliminary data.</text>
</comment>
<reference evidence="2" key="1">
    <citation type="submission" date="2017-07" db="EMBL/GenBank/DDBJ databases">
        <title>Taro Niue Genome Assembly and Annotation.</title>
        <authorList>
            <person name="Atibalentja N."/>
            <person name="Keating K."/>
            <person name="Fields C.J."/>
        </authorList>
    </citation>
    <scope>NUCLEOTIDE SEQUENCE</scope>
    <source>
        <strain evidence="2">Niue_2</strain>
        <tissue evidence="2">Leaf</tissue>
    </source>
</reference>
<dbReference type="EMBL" id="NMUH01009009">
    <property type="protein sequence ID" value="MQM19550.1"/>
    <property type="molecule type" value="Genomic_DNA"/>
</dbReference>
<gene>
    <name evidence="2" type="ORF">Taro_052554</name>
</gene>